<keyword evidence="2" id="KW-1185">Reference proteome</keyword>
<accession>A0ABU1KS91</accession>
<comment type="caution">
    <text evidence="1">The sequence shown here is derived from an EMBL/GenBank/DDBJ whole genome shotgun (WGS) entry which is preliminary data.</text>
</comment>
<evidence type="ECO:0000313" key="1">
    <source>
        <dbReference type="EMBL" id="MDR6373808.1"/>
    </source>
</evidence>
<sequence>MANGVPLPAGAAPSARHAFNQASKNCCMPAAGVAPLVSACCVCSFEESVLGEAEE</sequence>
<reference evidence="1 2" key="1">
    <citation type="submission" date="2023-07" db="EMBL/GenBank/DDBJ databases">
        <title>Sorghum-associated microbial communities from plants grown in Nebraska, USA.</title>
        <authorList>
            <person name="Schachtman D."/>
        </authorList>
    </citation>
    <scope>NUCLEOTIDE SEQUENCE [LARGE SCALE GENOMIC DNA]</scope>
    <source>
        <strain evidence="1 2">DS1039</strain>
    </source>
</reference>
<name>A0ABU1KS91_9BURK</name>
<protein>
    <submittedName>
        <fullName evidence="1">Uncharacterized protein</fullName>
    </submittedName>
</protein>
<evidence type="ECO:0000313" key="2">
    <source>
        <dbReference type="Proteomes" id="UP001185254"/>
    </source>
</evidence>
<dbReference type="Proteomes" id="UP001185254">
    <property type="component" value="Unassembled WGS sequence"/>
</dbReference>
<dbReference type="EMBL" id="JAVDQN010000001">
    <property type="protein sequence ID" value="MDR6373808.1"/>
    <property type="molecule type" value="Genomic_DNA"/>
</dbReference>
<proteinExistence type="predicted"/>
<organism evidence="1 2">
    <name type="scientific">Paraburkholderia caledonica</name>
    <dbReference type="NCBI Taxonomy" id="134536"/>
    <lineage>
        <taxon>Bacteria</taxon>
        <taxon>Pseudomonadati</taxon>
        <taxon>Pseudomonadota</taxon>
        <taxon>Betaproteobacteria</taxon>
        <taxon>Burkholderiales</taxon>
        <taxon>Burkholderiaceae</taxon>
        <taxon>Paraburkholderia</taxon>
    </lineage>
</organism>
<gene>
    <name evidence="1" type="ORF">J2776_000484</name>
</gene>